<evidence type="ECO:0000313" key="2">
    <source>
        <dbReference type="Proteomes" id="UP000199109"/>
    </source>
</evidence>
<dbReference type="EMBL" id="FNAO01000005">
    <property type="protein sequence ID" value="SDE43818.1"/>
    <property type="molecule type" value="Genomic_DNA"/>
</dbReference>
<proteinExistence type="predicted"/>
<dbReference type="STRING" id="641691.SAMN05421636_10566"/>
<dbReference type="AlphaFoldDB" id="A0A1G7CWZ4"/>
<name>A0A1G7CWZ4_9FLAO</name>
<organism evidence="1 2">
    <name type="scientific">Pricia antarctica</name>
    <dbReference type="NCBI Taxonomy" id="641691"/>
    <lineage>
        <taxon>Bacteria</taxon>
        <taxon>Pseudomonadati</taxon>
        <taxon>Bacteroidota</taxon>
        <taxon>Flavobacteriia</taxon>
        <taxon>Flavobacteriales</taxon>
        <taxon>Flavobacteriaceae</taxon>
        <taxon>Pricia</taxon>
    </lineage>
</organism>
<evidence type="ECO:0000313" key="1">
    <source>
        <dbReference type="EMBL" id="SDE43818.1"/>
    </source>
</evidence>
<accession>A0A1G7CWZ4</accession>
<reference evidence="1 2" key="1">
    <citation type="submission" date="2016-10" db="EMBL/GenBank/DDBJ databases">
        <authorList>
            <person name="de Groot N.N."/>
        </authorList>
    </citation>
    <scope>NUCLEOTIDE SEQUENCE [LARGE SCALE GENOMIC DNA]</scope>
    <source>
        <strain evidence="1 2">DSM 23421</strain>
    </source>
</reference>
<gene>
    <name evidence="1" type="ORF">SAMN05421636_10566</name>
</gene>
<sequence>MTICCDSNTFCMDSCGKFKSLPTVRQWNRNIHVGIAFVGFTQNNAKRKILDVDGSLVYLPNRTNLYLDPPESVVESIRQMIVKRKKR</sequence>
<dbReference type="Proteomes" id="UP000199109">
    <property type="component" value="Unassembled WGS sequence"/>
</dbReference>
<protein>
    <submittedName>
        <fullName evidence="1">Uncharacterized protein</fullName>
    </submittedName>
</protein>
<keyword evidence="2" id="KW-1185">Reference proteome</keyword>